<dbReference type="Pfam" id="PF00370">
    <property type="entry name" value="FGGY_N"/>
    <property type="match status" value="1"/>
</dbReference>
<protein>
    <submittedName>
        <fullName evidence="6">Carbohydrate kinase</fullName>
    </submittedName>
</protein>
<dbReference type="PIRSF" id="PIRSF000538">
    <property type="entry name" value="GlpK"/>
    <property type="match status" value="1"/>
</dbReference>
<reference evidence="6" key="1">
    <citation type="journal article" date="2014" name="Int. J. Syst. Evol. Microbiol.">
        <title>Complete genome of a new Firmicutes species belonging to the dominant human colonic microbiota ('Ruminococcus bicirculans') reveals two chromosomes and a selective capacity to utilize plant glucans.</title>
        <authorList>
            <consortium name="NISC Comparative Sequencing Program"/>
            <person name="Wegmann U."/>
            <person name="Louis P."/>
            <person name="Goesmann A."/>
            <person name="Henrissat B."/>
            <person name="Duncan S.H."/>
            <person name="Flint H.J."/>
        </authorList>
    </citation>
    <scope>NUCLEOTIDE SEQUENCE</scope>
    <source>
        <strain evidence="6">NBRC 103855</strain>
    </source>
</reference>
<dbReference type="EMBL" id="BSNG01000001">
    <property type="protein sequence ID" value="GLQ08308.1"/>
    <property type="molecule type" value="Genomic_DNA"/>
</dbReference>
<evidence type="ECO:0000313" key="6">
    <source>
        <dbReference type="EMBL" id="GLQ08308.1"/>
    </source>
</evidence>
<dbReference type="SUPFAM" id="SSF53067">
    <property type="entry name" value="Actin-like ATPase domain"/>
    <property type="match status" value="2"/>
</dbReference>
<dbReference type="Gene3D" id="3.30.420.40">
    <property type="match status" value="2"/>
</dbReference>
<name>A0ABQ5U9I4_9HYPH</name>
<keyword evidence="3 6" id="KW-0418">Kinase</keyword>
<reference evidence="6" key="2">
    <citation type="submission" date="2023-01" db="EMBL/GenBank/DDBJ databases">
        <title>Draft genome sequence of Devosia yakushimensis strain NBRC 103855.</title>
        <authorList>
            <person name="Sun Q."/>
            <person name="Mori K."/>
        </authorList>
    </citation>
    <scope>NUCLEOTIDE SEQUENCE</scope>
    <source>
        <strain evidence="6">NBRC 103855</strain>
    </source>
</reference>
<evidence type="ECO:0000256" key="3">
    <source>
        <dbReference type="ARBA" id="ARBA00022777"/>
    </source>
</evidence>
<comment type="caution">
    <text evidence="6">The sequence shown here is derived from an EMBL/GenBank/DDBJ whole genome shotgun (WGS) entry which is preliminary data.</text>
</comment>
<evidence type="ECO:0000256" key="2">
    <source>
        <dbReference type="ARBA" id="ARBA00022679"/>
    </source>
</evidence>
<dbReference type="InterPro" id="IPR050406">
    <property type="entry name" value="FGGY_Carb_Kinase"/>
</dbReference>
<keyword evidence="7" id="KW-1185">Reference proteome</keyword>
<accession>A0ABQ5U9I4</accession>
<keyword evidence="2" id="KW-0808">Transferase</keyword>
<comment type="similarity">
    <text evidence="1">Belongs to the FGGY kinase family.</text>
</comment>
<evidence type="ECO:0000256" key="1">
    <source>
        <dbReference type="ARBA" id="ARBA00009156"/>
    </source>
</evidence>
<dbReference type="Pfam" id="PF02782">
    <property type="entry name" value="FGGY_C"/>
    <property type="match status" value="1"/>
</dbReference>
<dbReference type="PANTHER" id="PTHR43095">
    <property type="entry name" value="SUGAR KINASE"/>
    <property type="match status" value="1"/>
</dbReference>
<dbReference type="InterPro" id="IPR043129">
    <property type="entry name" value="ATPase_NBD"/>
</dbReference>
<gene>
    <name evidence="6" type="ORF">GCM10007913_02400</name>
</gene>
<dbReference type="InterPro" id="IPR018484">
    <property type="entry name" value="FGGY_N"/>
</dbReference>
<dbReference type="InterPro" id="IPR000577">
    <property type="entry name" value="Carb_kinase_FGGY"/>
</dbReference>
<feature type="domain" description="Carbohydrate kinase FGGY N-terminal" evidence="4">
    <location>
        <begin position="5"/>
        <end position="241"/>
    </location>
</feature>
<evidence type="ECO:0000313" key="7">
    <source>
        <dbReference type="Proteomes" id="UP001161406"/>
    </source>
</evidence>
<feature type="domain" description="Carbohydrate kinase FGGY C-terminal" evidence="5">
    <location>
        <begin position="252"/>
        <end position="432"/>
    </location>
</feature>
<dbReference type="RefSeq" id="WP_284387168.1">
    <property type="nucleotide sequence ID" value="NZ_BSNG01000001.1"/>
</dbReference>
<dbReference type="InterPro" id="IPR018485">
    <property type="entry name" value="FGGY_C"/>
</dbReference>
<sequence length="484" mass="49964">MAKIMLIGLDVGTTATKAVLIDEAGERLAAFAHPHATRRPQEGHAEQDPRDWMAGVLGALDAFARGHDLSGLKAIGICSQVNSHVFVDGAGTPLLPAIIWQDGRSAPDAAALDGQVSDAQKIGWFGTPMPIDASHALARMAHVRRVSPEIYARTRHVLAPKDFCILQLTGAVVSDPIAAVGLVDAGGDYVADLLALVPRAAELLPPLASFTTIAGVVRAGLPCAGVPVVVGAMDAWGGMFGVGVVADGDAMYQSGTSDVPGIVSSTIVPTPGVILFPPYEGVVMHAAPTQSGGASLGWIAGVLGRSPAEAAALGASAVPGRSAPLFLPHLQGERAPLWDSASRGVFARLDPGSGAAEMARAVMEGVAYAGRWAFEALYRSAAVDPAVINIGGGGSLSDDWCQIRADVLGKPLRRCVAPESAALGAAILAGQASGIGGTLMEAVRLLVRYDRVFEPDGAVKGYHAERFGHYQALYGDLRGFNGRF</sequence>
<organism evidence="6 7">
    <name type="scientific">Devosia yakushimensis</name>
    <dbReference type="NCBI Taxonomy" id="470028"/>
    <lineage>
        <taxon>Bacteria</taxon>
        <taxon>Pseudomonadati</taxon>
        <taxon>Pseudomonadota</taxon>
        <taxon>Alphaproteobacteria</taxon>
        <taxon>Hyphomicrobiales</taxon>
        <taxon>Devosiaceae</taxon>
        <taxon>Devosia</taxon>
    </lineage>
</organism>
<dbReference type="Proteomes" id="UP001161406">
    <property type="component" value="Unassembled WGS sequence"/>
</dbReference>
<evidence type="ECO:0000259" key="4">
    <source>
        <dbReference type="Pfam" id="PF00370"/>
    </source>
</evidence>
<proteinExistence type="inferred from homology"/>
<evidence type="ECO:0000259" key="5">
    <source>
        <dbReference type="Pfam" id="PF02782"/>
    </source>
</evidence>
<dbReference type="GO" id="GO:0016301">
    <property type="term" value="F:kinase activity"/>
    <property type="evidence" value="ECO:0007669"/>
    <property type="project" value="UniProtKB-KW"/>
</dbReference>